<comment type="caution">
    <text evidence="2">The sequence shown here is derived from an EMBL/GenBank/DDBJ whole genome shotgun (WGS) entry which is preliminary data.</text>
</comment>
<dbReference type="AlphaFoldDB" id="A0A3M4M662"/>
<evidence type="ECO:0000313" key="3">
    <source>
        <dbReference type="Proteomes" id="UP000277236"/>
    </source>
</evidence>
<evidence type="ECO:0000259" key="1">
    <source>
        <dbReference type="Pfam" id="PF24720"/>
    </source>
</evidence>
<organism evidence="2 3">
    <name type="scientific">Pseudomonas cichorii</name>
    <dbReference type="NCBI Taxonomy" id="36746"/>
    <lineage>
        <taxon>Bacteria</taxon>
        <taxon>Pseudomonadati</taxon>
        <taxon>Pseudomonadota</taxon>
        <taxon>Gammaproteobacteria</taxon>
        <taxon>Pseudomonadales</taxon>
        <taxon>Pseudomonadaceae</taxon>
        <taxon>Pseudomonas</taxon>
    </lineage>
</organism>
<proteinExistence type="predicted"/>
<dbReference type="Proteomes" id="UP000277236">
    <property type="component" value="Unassembled WGS sequence"/>
</dbReference>
<dbReference type="RefSeq" id="WP_122314933.1">
    <property type="nucleotide sequence ID" value="NZ_RBRE01000025.1"/>
</dbReference>
<sequence>MNQSIVNAMAKALAYEQQRPAIVMAGVQALNRLIPIALNDTGQSRIVGRFLLGLYNGEDFPFVLSDLRGLDMPLFQDCMLVLLMDYCPELEVHERVEGGGTIWQWLMERWAPEVVDE</sequence>
<feature type="domain" description="DUF7673" evidence="1">
    <location>
        <begin position="28"/>
        <end position="110"/>
    </location>
</feature>
<accession>A0A3M4M662</accession>
<gene>
    <name evidence="2" type="ORF">ALQ04_04304</name>
</gene>
<protein>
    <recommendedName>
        <fullName evidence="1">DUF7673 domain-containing protein</fullName>
    </recommendedName>
</protein>
<evidence type="ECO:0000313" key="2">
    <source>
        <dbReference type="EMBL" id="RMQ48764.1"/>
    </source>
</evidence>
<dbReference type="OrthoDB" id="6717082at2"/>
<reference evidence="2 3" key="1">
    <citation type="submission" date="2018-08" db="EMBL/GenBank/DDBJ databases">
        <title>Recombination of ecologically and evolutionarily significant loci maintains genetic cohesion in the Pseudomonas syringae species complex.</title>
        <authorList>
            <person name="Dillon M."/>
            <person name="Thakur S."/>
            <person name="Almeida R.N.D."/>
            <person name="Weir B.S."/>
            <person name="Guttman D.S."/>
        </authorList>
    </citation>
    <scope>NUCLEOTIDE SEQUENCE [LARGE SCALE GENOMIC DNA]</scope>
    <source>
        <strain evidence="2 3">ICMP 3353</strain>
    </source>
</reference>
<dbReference type="Pfam" id="PF24720">
    <property type="entry name" value="DUF7673"/>
    <property type="match status" value="1"/>
</dbReference>
<dbReference type="EMBL" id="RBRE01000025">
    <property type="protein sequence ID" value="RMQ48764.1"/>
    <property type="molecule type" value="Genomic_DNA"/>
</dbReference>
<name>A0A3M4M662_PSECI</name>
<dbReference type="InterPro" id="IPR056090">
    <property type="entry name" value="DUF7673"/>
</dbReference>